<dbReference type="EMBL" id="MTYJ01000070">
    <property type="protein sequence ID" value="OQV16788.1"/>
    <property type="molecule type" value="Genomic_DNA"/>
</dbReference>
<dbReference type="CDD" id="cd00191">
    <property type="entry name" value="TY"/>
    <property type="match status" value="2"/>
</dbReference>
<dbReference type="Pfam" id="PF00086">
    <property type="entry name" value="Thyroglobulin_1"/>
    <property type="match status" value="2"/>
</dbReference>
<keyword evidence="2" id="KW-0964">Secreted</keyword>
<sequence length="160" mass="17786">MAEGIFQTLVLVSLAAVFTVNALNSPDVLPTDSRFDGKSHNVGQYEEQRDPRDGSLLPLQCHGSTGYCWCVDADGVPLTEQVRAAFNSQLQCVREREATRVGQYEPQHDRDGRLLAKQCHGGTGACWCVNLDGRALTGQVRGQAIARLDCERERREEDFY</sequence>
<dbReference type="SUPFAM" id="SSF57610">
    <property type="entry name" value="Thyroglobulin type-1 domain"/>
    <property type="match status" value="2"/>
</dbReference>
<evidence type="ECO:0000256" key="7">
    <source>
        <dbReference type="SAM" id="SignalP"/>
    </source>
</evidence>
<accession>A0A1W0WNL2</accession>
<feature type="domain" description="Thyroglobulin type-1" evidence="8">
    <location>
        <begin position="30"/>
        <end position="78"/>
    </location>
</feature>
<dbReference type="OrthoDB" id="5989649at2759"/>
<dbReference type="SMART" id="SM00211">
    <property type="entry name" value="TY"/>
    <property type="match status" value="2"/>
</dbReference>
<dbReference type="Proteomes" id="UP000192578">
    <property type="component" value="Unassembled WGS sequence"/>
</dbReference>
<comment type="caution">
    <text evidence="9">The sequence shown here is derived from an EMBL/GenBank/DDBJ whole genome shotgun (WGS) entry which is preliminary data.</text>
</comment>
<dbReference type="PROSITE" id="PS51162">
    <property type="entry name" value="THYROGLOBULIN_1_2"/>
    <property type="match status" value="2"/>
</dbReference>
<feature type="region of interest" description="Disordered" evidence="6">
    <location>
        <begin position="29"/>
        <end position="52"/>
    </location>
</feature>
<feature type="chain" id="PRO_5012551576" description="Thyroglobulin type-1 domain-containing protein" evidence="7">
    <location>
        <begin position="23"/>
        <end position="160"/>
    </location>
</feature>
<dbReference type="InterPro" id="IPR000716">
    <property type="entry name" value="Thyroglobulin_1"/>
</dbReference>
<keyword evidence="3" id="KW-0677">Repeat</keyword>
<gene>
    <name evidence="9" type="ORF">BV898_09144</name>
</gene>
<evidence type="ECO:0000259" key="8">
    <source>
        <dbReference type="PROSITE" id="PS51162"/>
    </source>
</evidence>
<organism evidence="9 10">
    <name type="scientific">Hypsibius exemplaris</name>
    <name type="common">Freshwater tardigrade</name>
    <dbReference type="NCBI Taxonomy" id="2072580"/>
    <lineage>
        <taxon>Eukaryota</taxon>
        <taxon>Metazoa</taxon>
        <taxon>Ecdysozoa</taxon>
        <taxon>Tardigrada</taxon>
        <taxon>Eutardigrada</taxon>
        <taxon>Parachela</taxon>
        <taxon>Hypsibioidea</taxon>
        <taxon>Hypsibiidae</taxon>
        <taxon>Hypsibius</taxon>
    </lineage>
</organism>
<dbReference type="GO" id="GO:0005615">
    <property type="term" value="C:extracellular space"/>
    <property type="evidence" value="ECO:0007669"/>
    <property type="project" value="TreeGrafter"/>
</dbReference>
<evidence type="ECO:0000256" key="5">
    <source>
        <dbReference type="PROSITE-ProRule" id="PRU00500"/>
    </source>
</evidence>
<proteinExistence type="predicted"/>
<evidence type="ECO:0000256" key="3">
    <source>
        <dbReference type="ARBA" id="ARBA00022737"/>
    </source>
</evidence>
<evidence type="ECO:0000313" key="10">
    <source>
        <dbReference type="Proteomes" id="UP000192578"/>
    </source>
</evidence>
<comment type="subcellular location">
    <subcellularLocation>
        <location evidence="1">Secreted</location>
    </subcellularLocation>
</comment>
<evidence type="ECO:0000256" key="1">
    <source>
        <dbReference type="ARBA" id="ARBA00004613"/>
    </source>
</evidence>
<protein>
    <recommendedName>
        <fullName evidence="8">Thyroglobulin type-1 domain-containing protein</fullName>
    </recommendedName>
</protein>
<dbReference type="Gene3D" id="4.10.800.10">
    <property type="entry name" value="Thyroglobulin type-1"/>
    <property type="match status" value="2"/>
</dbReference>
<dbReference type="PANTHER" id="PTHR12352:SF3">
    <property type="entry name" value="NIDOGEN-2"/>
    <property type="match status" value="1"/>
</dbReference>
<evidence type="ECO:0000313" key="9">
    <source>
        <dbReference type="EMBL" id="OQV16788.1"/>
    </source>
</evidence>
<dbReference type="PANTHER" id="PTHR12352">
    <property type="entry name" value="SECRETED MODULAR CALCIUM-BINDING PROTEIN"/>
    <property type="match status" value="1"/>
</dbReference>
<evidence type="ECO:0000256" key="2">
    <source>
        <dbReference type="ARBA" id="ARBA00022525"/>
    </source>
</evidence>
<dbReference type="AlphaFoldDB" id="A0A1W0WNL2"/>
<feature type="signal peptide" evidence="7">
    <location>
        <begin position="1"/>
        <end position="22"/>
    </location>
</feature>
<comment type="caution">
    <text evidence="5">Lacks conserved residue(s) required for the propagation of feature annotation.</text>
</comment>
<dbReference type="GO" id="GO:0007160">
    <property type="term" value="P:cell-matrix adhesion"/>
    <property type="evidence" value="ECO:0007669"/>
    <property type="project" value="TreeGrafter"/>
</dbReference>
<dbReference type="GO" id="GO:0005604">
    <property type="term" value="C:basement membrane"/>
    <property type="evidence" value="ECO:0007669"/>
    <property type="project" value="TreeGrafter"/>
</dbReference>
<dbReference type="InterPro" id="IPR036857">
    <property type="entry name" value="Thyroglobulin_1_sf"/>
</dbReference>
<feature type="domain" description="Thyroglobulin type-1" evidence="8">
    <location>
        <begin position="89"/>
        <end position="150"/>
    </location>
</feature>
<keyword evidence="7" id="KW-0732">Signal</keyword>
<dbReference type="InterPro" id="IPR051950">
    <property type="entry name" value="Dev_reg/Prot_inhib"/>
</dbReference>
<feature type="disulfide bond" evidence="5">
    <location>
        <begin position="119"/>
        <end position="126"/>
    </location>
</feature>
<keyword evidence="4 5" id="KW-1015">Disulfide bond</keyword>
<name>A0A1W0WNL2_HYPEX</name>
<keyword evidence="10" id="KW-1185">Reference proteome</keyword>
<evidence type="ECO:0000256" key="4">
    <source>
        <dbReference type="ARBA" id="ARBA00023157"/>
    </source>
</evidence>
<evidence type="ECO:0000256" key="6">
    <source>
        <dbReference type="SAM" id="MobiDB-lite"/>
    </source>
</evidence>
<feature type="disulfide bond" evidence="5">
    <location>
        <begin position="61"/>
        <end position="68"/>
    </location>
</feature>
<reference evidence="10" key="1">
    <citation type="submission" date="2017-01" db="EMBL/GenBank/DDBJ databases">
        <title>Comparative genomics of anhydrobiosis in the tardigrade Hypsibius dujardini.</title>
        <authorList>
            <person name="Yoshida Y."/>
            <person name="Koutsovoulos G."/>
            <person name="Laetsch D."/>
            <person name="Stevens L."/>
            <person name="Kumar S."/>
            <person name="Horikawa D."/>
            <person name="Ishino K."/>
            <person name="Komine S."/>
            <person name="Tomita M."/>
            <person name="Blaxter M."/>
            <person name="Arakawa K."/>
        </authorList>
    </citation>
    <scope>NUCLEOTIDE SEQUENCE [LARGE SCALE GENOMIC DNA]</scope>
    <source>
        <strain evidence="10">Z151</strain>
    </source>
</reference>